<dbReference type="AlphaFoldDB" id="Q601D4"/>
<dbReference type="PROSITE" id="PS51257">
    <property type="entry name" value="PROKAR_LIPOPROTEIN"/>
    <property type="match status" value="1"/>
</dbReference>
<sequence length="409" mass="49094">MKMKMKIWIFLKLFFFLPAFFLSSCFKIDFNLLNSGYKKKLNSTSKLGETFIFDSVMKGLSKNFKKPQTKYNGFLTKEVIQNLKIGQIKGETNEKPDEYFGLEEVIVKFFNTLENKDNFEKKEQLFLLLKQKIETTDFKLNLEIKDDKEYVSQKDAKIKIEDPIFNDQSDRDFYIEQKELFESDKDLNKFLEKKKKYLFLEEKFINEEKQWNPVIKLIFQLNMARFHLDFIQATQNMSKNIIVSIIDYIINFEKTKKQEEEKQAEINILLREKERIELKIKEKTSEKSNKNDEITRKIEEISQKIINLNGILEQLKQKNLQILKNNVRKICDFLTNFFDPIYHYSMKSDYVFQNESDLRVNNQLAFNKFFSFFTKNLKEKLTKYGIESPFAILEEEKTKLIEKYFIPLI</sequence>
<evidence type="ECO:0008006" key="4">
    <source>
        <dbReference type="Google" id="ProtNLM"/>
    </source>
</evidence>
<evidence type="ECO:0000313" key="2">
    <source>
        <dbReference type="EMBL" id="AAV27800.1"/>
    </source>
</evidence>
<dbReference type="EMBL" id="AE017332">
    <property type="protein sequence ID" value="AAV27800.1"/>
    <property type="molecule type" value="Genomic_DNA"/>
</dbReference>
<dbReference type="eggNOG" id="ENOG5032EUR">
    <property type="taxonomic scope" value="Bacteria"/>
</dbReference>
<evidence type="ECO:0000256" key="1">
    <source>
        <dbReference type="SAM" id="Coils"/>
    </source>
</evidence>
<evidence type="ECO:0000313" key="3">
    <source>
        <dbReference type="Proteomes" id="UP000006822"/>
    </source>
</evidence>
<organism evidence="2 3">
    <name type="scientific">Mesomycoplasma hyopneumoniae (strain 232)</name>
    <name type="common">Mycoplasma hyopneumoniae</name>
    <dbReference type="NCBI Taxonomy" id="295358"/>
    <lineage>
        <taxon>Bacteria</taxon>
        <taxon>Bacillati</taxon>
        <taxon>Mycoplasmatota</taxon>
        <taxon>Mycoplasmoidales</taxon>
        <taxon>Metamycoplasmataceae</taxon>
        <taxon>Mesomycoplasma</taxon>
    </lineage>
</organism>
<dbReference type="Proteomes" id="UP000006822">
    <property type="component" value="Chromosome"/>
</dbReference>
<dbReference type="HOGENOM" id="CLU_665372_0_0_14"/>
<gene>
    <name evidence="2" type="ordered locus">mhp268</name>
</gene>
<dbReference type="PhylomeDB" id="Q601D4"/>
<accession>Q601D4</accession>
<reference evidence="2 3" key="1">
    <citation type="journal article" date="2004" name="J. Bacteriol.">
        <title>The genome sequence of Mycoplasma hyopneumoniae strain 232, the agent of swine mycoplasmosis.</title>
        <authorList>
            <person name="Minion F.C."/>
            <person name="Lefkowitz E.J."/>
            <person name="Madsen M.L."/>
            <person name="Cleary B.J."/>
            <person name="Swartzell S.M."/>
            <person name="Mahairas G.G."/>
        </authorList>
    </citation>
    <scope>NUCLEOTIDE SEQUENCE [LARGE SCALE GENOMIC DNA]</scope>
    <source>
        <strain evidence="2 3">232</strain>
    </source>
</reference>
<protein>
    <recommendedName>
        <fullName evidence="4">Lipoprotein</fullName>
    </recommendedName>
</protein>
<name>Q601D4_MESH2</name>
<feature type="coiled-coil region" evidence="1">
    <location>
        <begin position="252"/>
        <end position="318"/>
    </location>
</feature>
<keyword evidence="1" id="KW-0175">Coiled coil</keyword>
<dbReference type="KEGG" id="mhy:mhp268"/>
<proteinExistence type="predicted"/>